<dbReference type="PANTHER" id="PTHR34391:SF1">
    <property type="entry name" value="UPF0658 GOLGI APPARATUS MEMBRANE PROTEIN C1952.10C-RELATED"/>
    <property type="match status" value="1"/>
</dbReference>
<reference evidence="3" key="1">
    <citation type="submission" date="2016-03" db="EMBL/GenBank/DDBJ databases">
        <title>Updated assembly of Pseudogymnoascus destructans, the fungus causing white-nose syndrome of bats.</title>
        <authorList>
            <person name="Palmer J.M."/>
            <person name="Drees K.P."/>
            <person name="Foster J.T."/>
            <person name="Lindner D.L."/>
        </authorList>
    </citation>
    <scope>NUCLEOTIDE SEQUENCE [LARGE SCALE GENOMIC DNA]</scope>
    <source>
        <strain evidence="3">20631-21</strain>
    </source>
</reference>
<accession>A0A177A1N8</accession>
<dbReference type="EMBL" id="KV441405">
    <property type="protein sequence ID" value="OAF56086.1"/>
    <property type="molecule type" value="Genomic_DNA"/>
</dbReference>
<dbReference type="GeneID" id="36290557"/>
<feature type="transmembrane region" description="Helical" evidence="2">
    <location>
        <begin position="174"/>
        <end position="198"/>
    </location>
</feature>
<feature type="transmembrane region" description="Helical" evidence="2">
    <location>
        <begin position="275"/>
        <end position="296"/>
    </location>
</feature>
<feature type="transmembrane region" description="Helical" evidence="2">
    <location>
        <begin position="122"/>
        <end position="153"/>
    </location>
</feature>
<feature type="transmembrane region" description="Helical" evidence="2">
    <location>
        <begin position="81"/>
        <end position="102"/>
    </location>
</feature>
<evidence type="ECO:0000256" key="2">
    <source>
        <dbReference type="SAM" id="Phobius"/>
    </source>
</evidence>
<feature type="transmembrane region" description="Helical" evidence="2">
    <location>
        <begin position="237"/>
        <end position="255"/>
    </location>
</feature>
<dbReference type="Proteomes" id="UP000077154">
    <property type="component" value="Unassembled WGS sequence"/>
</dbReference>
<dbReference type="InterPro" id="IPR040410">
    <property type="entry name" value="UPF0658_Golgi"/>
</dbReference>
<dbReference type="eggNOG" id="ENOG502RRZT">
    <property type="taxonomic scope" value="Eukaryota"/>
</dbReference>
<organism evidence="3">
    <name type="scientific">Pseudogymnoascus destructans</name>
    <dbReference type="NCBI Taxonomy" id="655981"/>
    <lineage>
        <taxon>Eukaryota</taxon>
        <taxon>Fungi</taxon>
        <taxon>Dikarya</taxon>
        <taxon>Ascomycota</taxon>
        <taxon>Pezizomycotina</taxon>
        <taxon>Leotiomycetes</taxon>
        <taxon>Thelebolales</taxon>
        <taxon>Thelebolaceae</taxon>
        <taxon>Pseudogymnoascus</taxon>
    </lineage>
</organism>
<protein>
    <submittedName>
        <fullName evidence="3">Uncharacterized protein</fullName>
    </submittedName>
</protein>
<feature type="region of interest" description="Disordered" evidence="1">
    <location>
        <begin position="325"/>
        <end position="346"/>
    </location>
</feature>
<dbReference type="OrthoDB" id="2448307at2759"/>
<name>A0A177A1N8_9PEZI</name>
<dbReference type="GO" id="GO:0005794">
    <property type="term" value="C:Golgi apparatus"/>
    <property type="evidence" value="ECO:0007669"/>
    <property type="project" value="TreeGrafter"/>
</dbReference>
<evidence type="ECO:0000256" key="1">
    <source>
        <dbReference type="SAM" id="MobiDB-lite"/>
    </source>
</evidence>
<evidence type="ECO:0000313" key="3">
    <source>
        <dbReference type="EMBL" id="OAF56086.1"/>
    </source>
</evidence>
<feature type="transmembrane region" description="Helical" evidence="2">
    <location>
        <begin position="7"/>
        <end position="31"/>
    </location>
</feature>
<gene>
    <name evidence="3" type="ORF">VC83_07512</name>
</gene>
<dbReference type="AlphaFoldDB" id="A0A177A1N8"/>
<feature type="transmembrane region" description="Helical" evidence="2">
    <location>
        <begin position="210"/>
        <end position="230"/>
    </location>
</feature>
<keyword evidence="2" id="KW-0812">Transmembrane</keyword>
<sequence length="346" mass="39393">MYMPNTTWTWAFMVVTIVQAAVVLGLESYIFAKFQTALAPNLPSVPKVKVIPTYLTLFIFAFIYQLVLVYDSLRLKNTIQVIGLCLYNLGILIYSSVQVSQIKDAVWDLYLSSPSYLPEGQLLWPVIHPYLVAVPVIIGLGTAVMSAIAYKLYGEFAWTIYKHISADLRMKRRFLTFQIYIALLKFDFFFFLGFTVQFLVIVSSSQNVEFYLTIAAIPITILILAMAAIWTRREIKIGMIINILLYFAALAYFLFKLVRIYQPSRQAQYRPARTSLTIFAVLTIILILLTITNACVCMHNFDKGLKPFVTRRKIIGGDEKTDNFTELPDMKHGGPVAPQPSRMTID</sequence>
<keyword evidence="2" id="KW-1133">Transmembrane helix</keyword>
<dbReference type="PANTHER" id="PTHR34391">
    <property type="entry name" value="UPF0658 GOLGI APPARATUS MEMBRANE PROTEIN C1952.10C-RELATED"/>
    <property type="match status" value="1"/>
</dbReference>
<feature type="transmembrane region" description="Helical" evidence="2">
    <location>
        <begin position="51"/>
        <end position="69"/>
    </location>
</feature>
<dbReference type="VEuPathDB" id="FungiDB:GMDG_02535"/>
<proteinExistence type="predicted"/>
<dbReference type="RefSeq" id="XP_024321384.1">
    <property type="nucleotide sequence ID" value="XM_024471082.1"/>
</dbReference>
<keyword evidence="2" id="KW-0472">Membrane</keyword>